<dbReference type="FunFam" id="2.60.34.10:FF:000012">
    <property type="entry name" value="Heat shock 70 kDa protein"/>
    <property type="match status" value="1"/>
</dbReference>
<dbReference type="InterPro" id="IPR042050">
    <property type="entry name" value="BIP_NBD"/>
</dbReference>
<sequence>MMMLWIALSCGLTTALVKGASKQDQDPVIGIDLGTTYSCVGISTKGQVEIIPNDQGNPITPSYVAFTDEGELLIGDAAKDQQISNPENTIFDFKRLIGRTWDDPSVQKDKEYYPFKIVNKNGKPHIKVTVKGQERIFAPEEISAMVLGKMKAIAEDYLGKKVTRAVVTVPAYFNDAQRQATKEAGRIAGLEVLRILHEPQAASLAYGLHKNDGEQKILVYDLGGGTFDISIIDIDHGVFDIMSTNGDSHLGGEDFDQRVVEYFLKVIKKKSGKDIRKDNRAVQKLRREIEKAKRTLSSQHLARVKIESLFDGEDFSETLTRAKFEELNMDLFWSTLKPVKNVLKDAEFEISDIDEVILVGGSTYIPKISELVHIYFNGKVSSYPINPDEAVAYGAAVQAGILGDEEMDRGCFGIDVNPLALGIESVGGVMNKIILRNTLIPTKDSQIFSTAAYNQPIVTIKVFAGERYMTKNNHLLRQFYLKGIPPAARGSPEIEVTFEIDVNGSLEVTAEEKETGQKKKILIENIYSELTPEQIEKMLKDAEEFAEEDRELLLDDIFRLRNELEGYVDSSSDLFEDKEKLRSDSTTEDDKTLGHIEEL</sequence>
<dbReference type="Pfam" id="PF00012">
    <property type="entry name" value="HSP70"/>
    <property type="match status" value="1"/>
</dbReference>
<keyword evidence="5" id="KW-0256">Endoplasmic reticulum</keyword>
<gene>
    <name evidence="11" type="ORF">SNE40_000736</name>
</gene>
<name>A0AAN8Q7D8_PATCE</name>
<dbReference type="PRINTS" id="PR00301">
    <property type="entry name" value="HEATSHOCK70"/>
</dbReference>
<dbReference type="CDD" id="cd10241">
    <property type="entry name" value="ASKHA_NBD_HSP70_BiP"/>
    <property type="match status" value="1"/>
</dbReference>
<keyword evidence="12" id="KW-1185">Reference proteome</keyword>
<dbReference type="GO" id="GO:0140662">
    <property type="term" value="F:ATP-dependent protein folding chaperone"/>
    <property type="evidence" value="ECO:0007669"/>
    <property type="project" value="InterPro"/>
</dbReference>
<keyword evidence="8" id="KW-0175">Coiled coil</keyword>
<feature type="coiled-coil region" evidence="8">
    <location>
        <begin position="275"/>
        <end position="302"/>
    </location>
</feature>
<evidence type="ECO:0000256" key="9">
    <source>
        <dbReference type="SAM" id="MobiDB-lite"/>
    </source>
</evidence>
<dbReference type="InterPro" id="IPR029047">
    <property type="entry name" value="HSP70_peptide-bd_sf"/>
</dbReference>
<dbReference type="PROSITE" id="PS00329">
    <property type="entry name" value="HSP70_2"/>
    <property type="match status" value="1"/>
</dbReference>
<proteinExistence type="inferred from homology"/>
<evidence type="ECO:0000256" key="6">
    <source>
        <dbReference type="ARBA" id="ARBA00022840"/>
    </source>
</evidence>
<dbReference type="FunFam" id="3.90.640.10:FF:000153">
    <property type="entry name" value="Endoplasmic reticulum chaperone BiP"/>
    <property type="match status" value="1"/>
</dbReference>
<comment type="subcellular location">
    <subcellularLocation>
        <location evidence="1">Endoplasmic reticulum lumen</location>
    </subcellularLocation>
</comment>
<evidence type="ECO:0000256" key="5">
    <source>
        <dbReference type="ARBA" id="ARBA00022824"/>
    </source>
</evidence>
<accession>A0AAN8Q7D8</accession>
<evidence type="ECO:0000256" key="1">
    <source>
        <dbReference type="ARBA" id="ARBA00004319"/>
    </source>
</evidence>
<evidence type="ECO:0000256" key="3">
    <source>
        <dbReference type="ARBA" id="ARBA00022729"/>
    </source>
</evidence>
<dbReference type="GO" id="GO:0005788">
    <property type="term" value="C:endoplasmic reticulum lumen"/>
    <property type="evidence" value="ECO:0007669"/>
    <property type="project" value="UniProtKB-SubCell"/>
</dbReference>
<comment type="caution">
    <text evidence="11">The sequence shown here is derived from an EMBL/GenBank/DDBJ whole genome shotgun (WGS) entry which is preliminary data.</text>
</comment>
<dbReference type="InterPro" id="IPR043129">
    <property type="entry name" value="ATPase_NBD"/>
</dbReference>
<comment type="similarity">
    <text evidence="2 7">Belongs to the heat shock protein 70 family.</text>
</comment>
<feature type="signal peptide" evidence="10">
    <location>
        <begin position="1"/>
        <end position="19"/>
    </location>
</feature>
<evidence type="ECO:0000256" key="2">
    <source>
        <dbReference type="ARBA" id="ARBA00007381"/>
    </source>
</evidence>
<keyword evidence="6 7" id="KW-0067">ATP-binding</keyword>
<dbReference type="FunFam" id="3.30.420.40:FF:000720">
    <property type="entry name" value="Endoplasmic reticulum chaperone BiP"/>
    <property type="match status" value="1"/>
</dbReference>
<evidence type="ECO:0000313" key="12">
    <source>
        <dbReference type="Proteomes" id="UP001347796"/>
    </source>
</evidence>
<keyword evidence="3 10" id="KW-0732">Signal</keyword>
<dbReference type="AlphaFoldDB" id="A0AAN8Q7D8"/>
<evidence type="ECO:0000256" key="7">
    <source>
        <dbReference type="RuleBase" id="RU003322"/>
    </source>
</evidence>
<dbReference type="EMBL" id="JAZGQO010000001">
    <property type="protein sequence ID" value="KAK6195268.1"/>
    <property type="molecule type" value="Genomic_DNA"/>
</dbReference>
<feature type="chain" id="PRO_5043008681" evidence="10">
    <location>
        <begin position="20"/>
        <end position="599"/>
    </location>
</feature>
<dbReference type="Gene3D" id="3.30.420.40">
    <property type="match status" value="2"/>
</dbReference>
<dbReference type="PROSITE" id="PS00297">
    <property type="entry name" value="HSP70_1"/>
    <property type="match status" value="1"/>
</dbReference>
<organism evidence="11 12">
    <name type="scientific">Patella caerulea</name>
    <name type="common">Rayed Mediterranean limpet</name>
    <dbReference type="NCBI Taxonomy" id="87958"/>
    <lineage>
        <taxon>Eukaryota</taxon>
        <taxon>Metazoa</taxon>
        <taxon>Spiralia</taxon>
        <taxon>Lophotrochozoa</taxon>
        <taxon>Mollusca</taxon>
        <taxon>Gastropoda</taxon>
        <taxon>Patellogastropoda</taxon>
        <taxon>Patelloidea</taxon>
        <taxon>Patellidae</taxon>
        <taxon>Patella</taxon>
    </lineage>
</organism>
<dbReference type="SUPFAM" id="SSF53067">
    <property type="entry name" value="Actin-like ATPase domain"/>
    <property type="match status" value="2"/>
</dbReference>
<dbReference type="PROSITE" id="PS01036">
    <property type="entry name" value="HSP70_3"/>
    <property type="match status" value="1"/>
</dbReference>
<dbReference type="NCBIfam" id="NF001413">
    <property type="entry name" value="PRK00290.1"/>
    <property type="match status" value="1"/>
</dbReference>
<evidence type="ECO:0000256" key="4">
    <source>
        <dbReference type="ARBA" id="ARBA00022741"/>
    </source>
</evidence>
<dbReference type="InterPro" id="IPR013126">
    <property type="entry name" value="Hsp_70_fam"/>
</dbReference>
<dbReference type="GO" id="GO:0005524">
    <property type="term" value="F:ATP binding"/>
    <property type="evidence" value="ECO:0007669"/>
    <property type="project" value="UniProtKB-KW"/>
</dbReference>
<keyword evidence="4 7" id="KW-0547">Nucleotide-binding</keyword>
<evidence type="ECO:0000256" key="8">
    <source>
        <dbReference type="SAM" id="Coils"/>
    </source>
</evidence>
<feature type="region of interest" description="Disordered" evidence="9">
    <location>
        <begin position="575"/>
        <end position="599"/>
    </location>
</feature>
<dbReference type="Proteomes" id="UP001347796">
    <property type="component" value="Unassembled WGS sequence"/>
</dbReference>
<dbReference type="PANTHER" id="PTHR19375">
    <property type="entry name" value="HEAT SHOCK PROTEIN 70KDA"/>
    <property type="match status" value="1"/>
</dbReference>
<dbReference type="Gene3D" id="3.90.640.10">
    <property type="entry name" value="Actin, Chain A, domain 4"/>
    <property type="match status" value="1"/>
</dbReference>
<dbReference type="Gene3D" id="2.60.34.10">
    <property type="entry name" value="Substrate Binding Domain Of DNAk, Chain A, domain 1"/>
    <property type="match status" value="1"/>
</dbReference>
<evidence type="ECO:0000313" key="11">
    <source>
        <dbReference type="EMBL" id="KAK6195268.1"/>
    </source>
</evidence>
<protein>
    <submittedName>
        <fullName evidence="11">Uncharacterized protein</fullName>
    </submittedName>
</protein>
<evidence type="ECO:0000256" key="10">
    <source>
        <dbReference type="SAM" id="SignalP"/>
    </source>
</evidence>
<dbReference type="SUPFAM" id="SSF100920">
    <property type="entry name" value="Heat shock protein 70kD (HSP70), peptide-binding domain"/>
    <property type="match status" value="1"/>
</dbReference>
<dbReference type="InterPro" id="IPR018181">
    <property type="entry name" value="Heat_shock_70_CS"/>
</dbReference>
<reference evidence="11 12" key="1">
    <citation type="submission" date="2024-01" db="EMBL/GenBank/DDBJ databases">
        <title>The genome of the rayed Mediterranean limpet Patella caerulea (Linnaeus, 1758).</title>
        <authorList>
            <person name="Anh-Thu Weber A."/>
            <person name="Halstead-Nussloch G."/>
        </authorList>
    </citation>
    <scope>NUCLEOTIDE SEQUENCE [LARGE SCALE GENOMIC DNA]</scope>
    <source>
        <strain evidence="11">AATW-2023a</strain>
        <tissue evidence="11">Whole specimen</tissue>
    </source>
</reference>